<dbReference type="InterPro" id="IPR049680">
    <property type="entry name" value="FLVCR1-2_SLC49-like"/>
</dbReference>
<dbReference type="PANTHER" id="PTHR10924:SF4">
    <property type="entry name" value="GH15861P"/>
    <property type="match status" value="1"/>
</dbReference>
<feature type="transmembrane region" description="Helical" evidence="5">
    <location>
        <begin position="115"/>
        <end position="135"/>
    </location>
</feature>
<dbReference type="AlphaFoldDB" id="E4XLT0"/>
<evidence type="ECO:0000259" key="6">
    <source>
        <dbReference type="PROSITE" id="PS50850"/>
    </source>
</evidence>
<dbReference type="GO" id="GO:0097037">
    <property type="term" value="P:heme export"/>
    <property type="evidence" value="ECO:0007669"/>
    <property type="project" value="TreeGrafter"/>
</dbReference>
<dbReference type="PROSITE" id="PS50850">
    <property type="entry name" value="MFS"/>
    <property type="match status" value="1"/>
</dbReference>
<dbReference type="GO" id="GO:0015232">
    <property type="term" value="F:heme transmembrane transporter activity"/>
    <property type="evidence" value="ECO:0007669"/>
    <property type="project" value="TreeGrafter"/>
</dbReference>
<feature type="transmembrane region" description="Helical" evidence="5">
    <location>
        <begin position="340"/>
        <end position="359"/>
    </location>
</feature>
<dbReference type="Proteomes" id="UP000001307">
    <property type="component" value="Unassembled WGS sequence"/>
</dbReference>
<name>E4XLT0_OIKDI</name>
<evidence type="ECO:0000256" key="5">
    <source>
        <dbReference type="SAM" id="Phobius"/>
    </source>
</evidence>
<dbReference type="InParanoid" id="E4XLT0"/>
<proteinExistence type="predicted"/>
<keyword evidence="8" id="KW-1185">Reference proteome</keyword>
<dbReference type="FunCoup" id="E4XLT0">
    <property type="interactions" value="2"/>
</dbReference>
<accession>E4XLT0</accession>
<dbReference type="PANTHER" id="PTHR10924">
    <property type="entry name" value="MAJOR FACILITATOR SUPERFAMILY PROTEIN-RELATED"/>
    <property type="match status" value="1"/>
</dbReference>
<evidence type="ECO:0000256" key="1">
    <source>
        <dbReference type="ARBA" id="ARBA00004141"/>
    </source>
</evidence>
<dbReference type="EMBL" id="FN653072">
    <property type="protein sequence ID" value="CBY19759.1"/>
    <property type="molecule type" value="Genomic_DNA"/>
</dbReference>
<keyword evidence="3 5" id="KW-1133">Transmembrane helix</keyword>
<protein>
    <recommendedName>
        <fullName evidence="6">Major facilitator superfamily (MFS) profile domain-containing protein</fullName>
    </recommendedName>
</protein>
<evidence type="ECO:0000313" key="7">
    <source>
        <dbReference type="EMBL" id="CBY19759.1"/>
    </source>
</evidence>
<feature type="transmembrane region" description="Helical" evidence="5">
    <location>
        <begin position="155"/>
        <end position="175"/>
    </location>
</feature>
<feature type="domain" description="Major facilitator superfamily (MFS) profile" evidence="6">
    <location>
        <begin position="24"/>
        <end position="452"/>
    </location>
</feature>
<feature type="transmembrane region" description="Helical" evidence="5">
    <location>
        <begin position="401"/>
        <end position="421"/>
    </location>
</feature>
<sequence>MEEICFLENKEDAPEIKASWKRWIVLGIFASYSLMSAFQWIQFMILPDIFTEFYSIPETTLAWTSMIYMAVFLPLVFPSMAIIENVGLRKSALLGSFFNALGAALKIFAAKPGLFWLILLAQFFNAVAETLVLALPPKIAGLWFPASQISTATSLGVFGNQLGIALGFYIPTLFIKGVYFSTDELENVENLTKSSNSSMNFEETGEEIKIFLSTVAGICVFEFLLVVFLFPSKPEFFANKSSYERAQLDDKQVSPLAGFLSILKRLLLHKSFILLLLNYGLIVGVYYAVSTLLSQLVSDAHESSQVGLMGAIMVVTGLFGSVLGGILLDKTKKFKLISIIFYALTLICCAVFTGVLSIGNLASDFLLIGALGFFMTGYLPIGFEFAAELTYPEPEAISSGLLNWAGMTFGLVTTQICQVVIVKLGVFPTCGILLGMLVIGLCFLFAIKEDLRRQKIEEN</sequence>
<reference evidence="7" key="1">
    <citation type="journal article" date="2010" name="Science">
        <title>Plasticity of animal genome architecture unmasked by rapid evolution of a pelagic tunicate.</title>
        <authorList>
            <person name="Denoeud F."/>
            <person name="Henriet S."/>
            <person name="Mungpakdee S."/>
            <person name="Aury J.M."/>
            <person name="Da Silva C."/>
            <person name="Brinkmann H."/>
            <person name="Mikhaleva J."/>
            <person name="Olsen L.C."/>
            <person name="Jubin C."/>
            <person name="Canestro C."/>
            <person name="Bouquet J.M."/>
            <person name="Danks G."/>
            <person name="Poulain J."/>
            <person name="Campsteijn C."/>
            <person name="Adamski M."/>
            <person name="Cross I."/>
            <person name="Yadetie F."/>
            <person name="Muffato M."/>
            <person name="Louis A."/>
            <person name="Butcher S."/>
            <person name="Tsagkogeorga G."/>
            <person name="Konrad A."/>
            <person name="Singh S."/>
            <person name="Jensen M.F."/>
            <person name="Cong E.H."/>
            <person name="Eikeseth-Otteraa H."/>
            <person name="Noel B."/>
            <person name="Anthouard V."/>
            <person name="Porcel B.M."/>
            <person name="Kachouri-Lafond R."/>
            <person name="Nishino A."/>
            <person name="Ugolini M."/>
            <person name="Chourrout P."/>
            <person name="Nishida H."/>
            <person name="Aasland R."/>
            <person name="Huzurbazar S."/>
            <person name="Westhof E."/>
            <person name="Delsuc F."/>
            <person name="Lehrach H."/>
            <person name="Reinhardt R."/>
            <person name="Weissenbach J."/>
            <person name="Roy S.W."/>
            <person name="Artiguenave F."/>
            <person name="Postlethwait J.H."/>
            <person name="Manak J.R."/>
            <person name="Thompson E.M."/>
            <person name="Jaillon O."/>
            <person name="Du Pasquier L."/>
            <person name="Boudinot P."/>
            <person name="Liberles D.A."/>
            <person name="Volff J.N."/>
            <person name="Philippe H."/>
            <person name="Lenhard B."/>
            <person name="Roest Crollius H."/>
            <person name="Wincker P."/>
            <person name="Chourrout D."/>
        </authorList>
    </citation>
    <scope>NUCLEOTIDE SEQUENCE [LARGE SCALE GENOMIC DNA]</scope>
</reference>
<evidence type="ECO:0000256" key="3">
    <source>
        <dbReference type="ARBA" id="ARBA00022989"/>
    </source>
</evidence>
<dbReference type="InterPro" id="IPR020846">
    <property type="entry name" value="MFS_dom"/>
</dbReference>
<dbReference type="Pfam" id="PF07690">
    <property type="entry name" value="MFS_1"/>
    <property type="match status" value="1"/>
</dbReference>
<keyword evidence="4 5" id="KW-0472">Membrane</keyword>
<dbReference type="SUPFAM" id="SSF103473">
    <property type="entry name" value="MFS general substrate transporter"/>
    <property type="match status" value="1"/>
</dbReference>
<dbReference type="CDD" id="cd17398">
    <property type="entry name" value="MFS_FLVCR_like"/>
    <property type="match status" value="1"/>
</dbReference>
<evidence type="ECO:0000256" key="2">
    <source>
        <dbReference type="ARBA" id="ARBA00022692"/>
    </source>
</evidence>
<feature type="transmembrane region" description="Helical" evidence="5">
    <location>
        <begin position="365"/>
        <end position="389"/>
    </location>
</feature>
<keyword evidence="2 5" id="KW-0812">Transmembrane</keyword>
<evidence type="ECO:0000313" key="8">
    <source>
        <dbReference type="Proteomes" id="UP000001307"/>
    </source>
</evidence>
<dbReference type="InterPro" id="IPR036259">
    <property type="entry name" value="MFS_trans_sf"/>
</dbReference>
<feature type="transmembrane region" description="Helical" evidence="5">
    <location>
        <begin position="92"/>
        <end position="109"/>
    </location>
</feature>
<organism evidence="7">
    <name type="scientific">Oikopleura dioica</name>
    <name type="common">Tunicate</name>
    <dbReference type="NCBI Taxonomy" id="34765"/>
    <lineage>
        <taxon>Eukaryota</taxon>
        <taxon>Metazoa</taxon>
        <taxon>Chordata</taxon>
        <taxon>Tunicata</taxon>
        <taxon>Appendicularia</taxon>
        <taxon>Copelata</taxon>
        <taxon>Oikopleuridae</taxon>
        <taxon>Oikopleura</taxon>
    </lineage>
</organism>
<feature type="transmembrane region" description="Helical" evidence="5">
    <location>
        <begin position="272"/>
        <end position="289"/>
    </location>
</feature>
<feature type="transmembrane region" description="Helical" evidence="5">
    <location>
        <begin position="309"/>
        <end position="328"/>
    </location>
</feature>
<feature type="transmembrane region" description="Helical" evidence="5">
    <location>
        <begin position="210"/>
        <end position="230"/>
    </location>
</feature>
<feature type="transmembrane region" description="Helical" evidence="5">
    <location>
        <begin position="61"/>
        <end position="83"/>
    </location>
</feature>
<dbReference type="OrthoDB" id="422206at2759"/>
<dbReference type="InterPro" id="IPR011701">
    <property type="entry name" value="MFS"/>
</dbReference>
<dbReference type="GO" id="GO:0016020">
    <property type="term" value="C:membrane"/>
    <property type="evidence" value="ECO:0007669"/>
    <property type="project" value="UniProtKB-SubCell"/>
</dbReference>
<feature type="transmembrane region" description="Helical" evidence="5">
    <location>
        <begin position="427"/>
        <end position="447"/>
    </location>
</feature>
<comment type="subcellular location">
    <subcellularLocation>
        <location evidence="1">Membrane</location>
        <topology evidence="1">Multi-pass membrane protein</topology>
    </subcellularLocation>
</comment>
<dbReference type="Gene3D" id="1.20.1250.20">
    <property type="entry name" value="MFS general substrate transporter like domains"/>
    <property type="match status" value="2"/>
</dbReference>
<dbReference type="GO" id="GO:0020037">
    <property type="term" value="F:heme binding"/>
    <property type="evidence" value="ECO:0007669"/>
    <property type="project" value="TreeGrafter"/>
</dbReference>
<gene>
    <name evidence="7" type="ORF">GSOID_T00014672001</name>
</gene>
<evidence type="ECO:0000256" key="4">
    <source>
        <dbReference type="ARBA" id="ARBA00023136"/>
    </source>
</evidence>
<feature type="transmembrane region" description="Helical" evidence="5">
    <location>
        <begin position="23"/>
        <end position="41"/>
    </location>
</feature>